<dbReference type="Gene3D" id="3.20.20.30">
    <property type="entry name" value="Luciferase-like domain"/>
    <property type="match status" value="2"/>
</dbReference>
<sequence>MTALHLAVALDGARLFTLRDLAELVTEAERGQLDFVTFDDSLGATPRLDALVVAAALGPMTRHIGLVPTSVVTHTEPFHFAKALATLDYASRGRAGWLPVISSDPAEAAHFGRRVITGLTPDLIAEAADYVEVVRRLWDSWEDDAVIRDAATTRFVDRDKLHYIDFEGQFFSVKGPLITPRPPQGQLPVIGTPAPWADLVLVDPAEPVPTDGKHVFGDLVVYLGDDANLRARDADAHVFAGTPQRLANQLLAWAEAGLTGFRLRPGDLDTDLTAITRALVPILRDRGVFREQYEADTLRGLLRLDRPTSRYAA</sequence>
<dbReference type="PANTHER" id="PTHR30011">
    <property type="entry name" value="ALKANESULFONATE MONOOXYGENASE-RELATED"/>
    <property type="match status" value="1"/>
</dbReference>
<organism evidence="6 7">
    <name type="scientific">Streptomyces johnsoniae</name>
    <dbReference type="NCBI Taxonomy" id="3075532"/>
    <lineage>
        <taxon>Bacteria</taxon>
        <taxon>Bacillati</taxon>
        <taxon>Actinomycetota</taxon>
        <taxon>Actinomycetes</taxon>
        <taxon>Kitasatosporales</taxon>
        <taxon>Streptomycetaceae</taxon>
        <taxon>Streptomyces</taxon>
    </lineage>
</organism>
<keyword evidence="1" id="KW-0285">Flavoprotein</keyword>
<dbReference type="SUPFAM" id="SSF51679">
    <property type="entry name" value="Bacterial luciferase-like"/>
    <property type="match status" value="1"/>
</dbReference>
<protein>
    <submittedName>
        <fullName evidence="6">LLM class flavin-dependent oxidoreductase</fullName>
    </submittedName>
</protein>
<comment type="caution">
    <text evidence="6">The sequence shown here is derived from an EMBL/GenBank/DDBJ whole genome shotgun (WGS) entry which is preliminary data.</text>
</comment>
<evidence type="ECO:0000313" key="6">
    <source>
        <dbReference type="EMBL" id="MDT0443468.1"/>
    </source>
</evidence>
<dbReference type="InterPro" id="IPR036661">
    <property type="entry name" value="Luciferase-like_sf"/>
</dbReference>
<gene>
    <name evidence="6" type="ORF">RM779_12820</name>
</gene>
<evidence type="ECO:0000313" key="7">
    <source>
        <dbReference type="Proteomes" id="UP001183615"/>
    </source>
</evidence>
<dbReference type="InterPro" id="IPR051260">
    <property type="entry name" value="Diverse_substr_monoxygenases"/>
</dbReference>
<proteinExistence type="predicted"/>
<dbReference type="RefSeq" id="WP_311617818.1">
    <property type="nucleotide sequence ID" value="NZ_JAVREV010000006.1"/>
</dbReference>
<keyword evidence="4" id="KW-0503">Monooxygenase</keyword>
<evidence type="ECO:0000256" key="2">
    <source>
        <dbReference type="ARBA" id="ARBA00022643"/>
    </source>
</evidence>
<evidence type="ECO:0000256" key="1">
    <source>
        <dbReference type="ARBA" id="ARBA00022630"/>
    </source>
</evidence>
<dbReference type="Pfam" id="PF00296">
    <property type="entry name" value="Bac_luciferase"/>
    <property type="match status" value="1"/>
</dbReference>
<keyword evidence="2" id="KW-0288">FMN</keyword>
<dbReference type="PANTHER" id="PTHR30011:SF16">
    <property type="entry name" value="C2H2 FINGER DOMAIN TRANSCRIPTION FACTOR (EUROFUNG)-RELATED"/>
    <property type="match status" value="1"/>
</dbReference>
<dbReference type="EMBL" id="JAVREV010000006">
    <property type="protein sequence ID" value="MDT0443468.1"/>
    <property type="molecule type" value="Genomic_DNA"/>
</dbReference>
<dbReference type="InterPro" id="IPR011251">
    <property type="entry name" value="Luciferase-like_dom"/>
</dbReference>
<accession>A0ABU2S398</accession>
<dbReference type="Proteomes" id="UP001183615">
    <property type="component" value="Unassembled WGS sequence"/>
</dbReference>
<reference evidence="7" key="1">
    <citation type="submission" date="2023-07" db="EMBL/GenBank/DDBJ databases">
        <title>30 novel species of actinomycetes from the DSMZ collection.</title>
        <authorList>
            <person name="Nouioui I."/>
        </authorList>
    </citation>
    <scope>NUCLEOTIDE SEQUENCE [LARGE SCALE GENOMIC DNA]</scope>
    <source>
        <strain evidence="7">DSM 41886</strain>
    </source>
</reference>
<name>A0ABU2S398_9ACTN</name>
<keyword evidence="3" id="KW-0560">Oxidoreductase</keyword>
<keyword evidence="7" id="KW-1185">Reference proteome</keyword>
<evidence type="ECO:0000256" key="4">
    <source>
        <dbReference type="ARBA" id="ARBA00023033"/>
    </source>
</evidence>
<evidence type="ECO:0000256" key="3">
    <source>
        <dbReference type="ARBA" id="ARBA00023002"/>
    </source>
</evidence>
<evidence type="ECO:0000259" key="5">
    <source>
        <dbReference type="Pfam" id="PF00296"/>
    </source>
</evidence>
<feature type="domain" description="Luciferase-like" evidence="5">
    <location>
        <begin position="14"/>
        <end position="190"/>
    </location>
</feature>